<comment type="caution">
    <text evidence="1">The sequence shown here is derived from an EMBL/GenBank/DDBJ whole genome shotgun (WGS) entry which is preliminary data.</text>
</comment>
<dbReference type="Proteomes" id="UP000030848">
    <property type="component" value="Unassembled WGS sequence"/>
</dbReference>
<evidence type="ECO:0000313" key="2">
    <source>
        <dbReference type="Proteomes" id="UP000030848"/>
    </source>
</evidence>
<evidence type="ECO:0000313" key="1">
    <source>
        <dbReference type="EMBL" id="KHF45200.1"/>
    </source>
</evidence>
<accession>A0A837DCI9</accession>
<proteinExistence type="predicted"/>
<organism evidence="1 2">
    <name type="scientific">Saccharomonospora viridis</name>
    <dbReference type="NCBI Taxonomy" id="1852"/>
    <lineage>
        <taxon>Bacteria</taxon>
        <taxon>Bacillati</taxon>
        <taxon>Actinomycetota</taxon>
        <taxon>Actinomycetes</taxon>
        <taxon>Pseudonocardiales</taxon>
        <taxon>Pseudonocardiaceae</taxon>
        <taxon>Saccharomonospora</taxon>
    </lineage>
</organism>
<sequence length="41" mass="4502">MSTLPVGPDRPIVWHTRSCAARRVSIFLREPGSGSRGRVVP</sequence>
<gene>
    <name evidence="1" type="ORF">MINT15_20820</name>
</gene>
<dbReference type="AlphaFoldDB" id="A0A837DCI9"/>
<dbReference type="EMBL" id="JRZE01000003">
    <property type="protein sequence ID" value="KHF45200.1"/>
    <property type="molecule type" value="Genomic_DNA"/>
</dbReference>
<name>A0A837DCI9_9PSEU</name>
<reference evidence="1 2" key="1">
    <citation type="submission" date="2014-10" db="EMBL/GenBank/DDBJ databases">
        <title>Genome sequence of Micropolyspora internatus JCM3315.</title>
        <authorList>
            <person name="Shin S.-K."/>
            <person name="Yi H."/>
        </authorList>
    </citation>
    <scope>NUCLEOTIDE SEQUENCE [LARGE SCALE GENOMIC DNA]</scope>
    <source>
        <strain evidence="1 2">JCM 3315</strain>
    </source>
</reference>
<protein>
    <submittedName>
        <fullName evidence="1">Uncharacterized protein</fullName>
    </submittedName>
</protein>